<dbReference type="Proteomes" id="UP001596976">
    <property type="component" value="Unassembled WGS sequence"/>
</dbReference>
<sequence length="103" mass="11716">MKTVDQYVEQVKQYFSRNAIMTDYVEGLTDDFIIEMILDVLIENQSSDPYLHQVGNRIVQMYEFQVYQANISNPFIATDVVNAIITSDKITAIGALNNENSTS</sequence>
<evidence type="ECO:0000313" key="1">
    <source>
        <dbReference type="EMBL" id="MFD0944679.1"/>
    </source>
</evidence>
<protein>
    <submittedName>
        <fullName evidence="1">Uncharacterized protein</fullName>
    </submittedName>
</protein>
<comment type="caution">
    <text evidence="1">The sequence shown here is derived from an EMBL/GenBank/DDBJ whole genome shotgun (WGS) entry which is preliminary data.</text>
</comment>
<dbReference type="EMBL" id="JBHTJF010000045">
    <property type="protein sequence ID" value="MFD0944679.1"/>
    <property type="molecule type" value="Genomic_DNA"/>
</dbReference>
<gene>
    <name evidence="1" type="ORF">ACFQ0V_13090</name>
</gene>
<evidence type="ECO:0000313" key="2">
    <source>
        <dbReference type="Proteomes" id="UP001596976"/>
    </source>
</evidence>
<dbReference type="RefSeq" id="WP_381014410.1">
    <property type="nucleotide sequence ID" value="NZ_JBHTJF010000045.1"/>
</dbReference>
<keyword evidence="2" id="KW-1185">Reference proteome</keyword>
<reference evidence="2" key="1">
    <citation type="journal article" date="2019" name="Int. J. Syst. Evol. Microbiol.">
        <title>The Global Catalogue of Microorganisms (GCM) 10K type strain sequencing project: providing services to taxonomists for standard genome sequencing and annotation.</title>
        <authorList>
            <consortium name="The Broad Institute Genomics Platform"/>
            <consortium name="The Broad Institute Genome Sequencing Center for Infectious Disease"/>
            <person name="Wu L."/>
            <person name="Ma J."/>
        </authorList>
    </citation>
    <scope>NUCLEOTIDE SEQUENCE [LARGE SCALE GENOMIC DNA]</scope>
    <source>
        <strain evidence="2">CCUG 63563</strain>
    </source>
</reference>
<proteinExistence type="predicted"/>
<name>A0ABW3H5W7_9BACL</name>
<organism evidence="1 2">
    <name type="scientific">Savagea faecisuis</name>
    <dbReference type="NCBI Taxonomy" id="1274803"/>
    <lineage>
        <taxon>Bacteria</taxon>
        <taxon>Bacillati</taxon>
        <taxon>Bacillota</taxon>
        <taxon>Bacilli</taxon>
        <taxon>Bacillales</taxon>
        <taxon>Caryophanaceae</taxon>
        <taxon>Savagea</taxon>
    </lineage>
</organism>
<accession>A0ABW3H5W7</accession>